<dbReference type="AlphaFoldDB" id="G2DZ24"/>
<dbReference type="Pfam" id="PF08411">
    <property type="entry name" value="ExoI_SH3"/>
    <property type="match status" value="1"/>
</dbReference>
<dbReference type="InterPro" id="IPR013620">
    <property type="entry name" value="Exonuc_1_SH3"/>
</dbReference>
<dbReference type="CDD" id="cd06138">
    <property type="entry name" value="ExoI_N"/>
    <property type="match status" value="1"/>
</dbReference>
<keyword evidence="7 13" id="KW-0378">Hydrolase</keyword>
<evidence type="ECO:0000256" key="7">
    <source>
        <dbReference type="ARBA" id="ARBA00022801"/>
    </source>
</evidence>
<comment type="cofactor">
    <cofactor evidence="15">
        <name>Mg(2+)</name>
        <dbReference type="ChEBI" id="CHEBI:18420"/>
    </cofactor>
    <text evidence="15">Binds 2 Mg(2+) ions per monomer.</text>
</comment>
<evidence type="ECO:0000256" key="2">
    <source>
        <dbReference type="ARBA" id="ARBA00012108"/>
    </source>
</evidence>
<evidence type="ECO:0000256" key="8">
    <source>
        <dbReference type="ARBA" id="ARBA00022839"/>
    </source>
</evidence>
<proteinExistence type="predicted"/>
<feature type="binding site" evidence="15">
    <location>
        <position position="192"/>
    </location>
    <ligand>
        <name>Mg(2+)</name>
        <dbReference type="ChEBI" id="CHEBI:18420"/>
        <label>2</label>
    </ligand>
</feature>
<dbReference type="Pfam" id="PF00929">
    <property type="entry name" value="RNase_T"/>
    <property type="match status" value="1"/>
</dbReference>
<evidence type="ECO:0000256" key="11">
    <source>
        <dbReference type="ARBA" id="ARBA00023204"/>
    </source>
</evidence>
<dbReference type="SUPFAM" id="SSF53098">
    <property type="entry name" value="Ribonuclease H-like"/>
    <property type="match status" value="1"/>
</dbReference>
<dbReference type="PATRIC" id="fig|765913.3.peg.1255"/>
<dbReference type="Gene3D" id="1.20.1280.70">
    <property type="entry name" value="Exonuclease ExoI, domain 3"/>
    <property type="match status" value="1"/>
</dbReference>
<evidence type="ECO:0000256" key="12">
    <source>
        <dbReference type="ARBA" id="ARBA00046792"/>
    </source>
</evidence>
<dbReference type="InterPro" id="IPR038649">
    <property type="entry name" value="EXOI_SH3_sf"/>
</dbReference>
<keyword evidence="9 15" id="KW-0460">Magnesium</keyword>
<dbReference type="GO" id="GO:0046872">
    <property type="term" value="F:metal ion binding"/>
    <property type="evidence" value="ECO:0007669"/>
    <property type="project" value="UniProtKB-KW"/>
</dbReference>
<evidence type="ECO:0000259" key="16">
    <source>
        <dbReference type="PROSITE" id="PS51784"/>
    </source>
</evidence>
<evidence type="ECO:0000313" key="19">
    <source>
        <dbReference type="Proteomes" id="UP000004200"/>
    </source>
</evidence>
<dbReference type="eggNOG" id="COG2925">
    <property type="taxonomic scope" value="Bacteria"/>
</dbReference>
<dbReference type="InterPro" id="IPR023607">
    <property type="entry name" value="Exodeoxyribonuclease_I"/>
</dbReference>
<evidence type="ECO:0000256" key="4">
    <source>
        <dbReference type="ARBA" id="ARBA00022722"/>
    </source>
</evidence>
<evidence type="ECO:0000256" key="10">
    <source>
        <dbReference type="ARBA" id="ARBA00023125"/>
    </source>
</evidence>
<feature type="binding site" evidence="14">
    <location>
        <position position="23"/>
    </location>
    <ligand>
        <name>substrate</name>
    </ligand>
</feature>
<dbReference type="EMBL" id="AFWT01000007">
    <property type="protein sequence ID" value="EGV32378.1"/>
    <property type="molecule type" value="Genomic_DNA"/>
</dbReference>
<evidence type="ECO:0000256" key="3">
    <source>
        <dbReference type="ARBA" id="ARBA00019900"/>
    </source>
</evidence>
<protein>
    <recommendedName>
        <fullName evidence="3 13">Exodeoxyribonuclease I</fullName>
        <ecNumber evidence="2 13">3.1.11.1</ecNumber>
    </recommendedName>
</protein>
<comment type="subunit">
    <text evidence="12">Monomer. Interacts with ssb (via C-terminus); this interaction stimulates the exonuclease activity by recruiting the enzyme to its substrate.</text>
</comment>
<evidence type="ECO:0000259" key="17">
    <source>
        <dbReference type="PROSITE" id="PS51785"/>
    </source>
</evidence>
<dbReference type="GO" id="GO:0003677">
    <property type="term" value="F:DNA binding"/>
    <property type="evidence" value="ECO:0007669"/>
    <property type="project" value="UniProtKB-KW"/>
</dbReference>
<keyword evidence="10" id="KW-0238">DNA-binding</keyword>
<dbReference type="InterPro" id="IPR012337">
    <property type="entry name" value="RNaseH-like_sf"/>
</dbReference>
<keyword evidence="19" id="KW-1185">Reference proteome</keyword>
<keyword evidence="5 15" id="KW-0479">Metal-binding</keyword>
<keyword evidence="11 13" id="KW-0234">DNA repair</keyword>
<reference evidence="18 19" key="1">
    <citation type="submission" date="2011-06" db="EMBL/GenBank/DDBJ databases">
        <title>The draft genome of Thiorhodococcus drewsii AZ1.</title>
        <authorList>
            <consortium name="US DOE Joint Genome Institute (JGI-PGF)"/>
            <person name="Lucas S."/>
            <person name="Han J."/>
            <person name="Lapidus A."/>
            <person name="Cheng J.-F."/>
            <person name="Goodwin L."/>
            <person name="Pitluck S."/>
            <person name="Peters L."/>
            <person name="Land M.L."/>
            <person name="Hauser L."/>
            <person name="Vogl K."/>
            <person name="Liu Z."/>
            <person name="Imhoff J."/>
            <person name="Thiel V."/>
            <person name="Frigaard N.-U."/>
            <person name="Bryant D.A."/>
            <person name="Woyke T.J."/>
        </authorList>
    </citation>
    <scope>NUCLEOTIDE SEQUENCE [LARGE SCALE GENOMIC DNA]</scope>
    <source>
        <strain evidence="18 19">AZ1</strain>
    </source>
</reference>
<dbReference type="SMART" id="SM00479">
    <property type="entry name" value="EXOIII"/>
    <property type="match status" value="1"/>
</dbReference>
<dbReference type="InterPro" id="IPR058561">
    <property type="entry name" value="Exonuc_1_C"/>
</dbReference>
<accession>G2DZ24</accession>
<evidence type="ECO:0000256" key="6">
    <source>
        <dbReference type="ARBA" id="ARBA00022763"/>
    </source>
</evidence>
<dbReference type="EC" id="3.1.11.1" evidence="2 13"/>
<feature type="binding site" evidence="15">
    <location>
        <position position="23"/>
    </location>
    <ligand>
        <name>Mg(2+)</name>
        <dbReference type="ChEBI" id="CHEBI:18420"/>
        <label>2</label>
    </ligand>
</feature>
<name>G2DZ24_9GAMM</name>
<keyword evidence="8 13" id="KW-0269">Exonuclease</keyword>
<evidence type="ECO:0000256" key="13">
    <source>
        <dbReference type="PIRNR" id="PIRNR000977"/>
    </source>
</evidence>
<dbReference type="Gene3D" id="3.30.1520.20">
    <property type="entry name" value="Exonuclease ExoI, domain 2"/>
    <property type="match status" value="1"/>
</dbReference>
<evidence type="ECO:0000256" key="9">
    <source>
        <dbReference type="ARBA" id="ARBA00022842"/>
    </source>
</evidence>
<dbReference type="PIRSF" id="PIRSF000977">
    <property type="entry name" value="Exodeoxyribonuclease_I"/>
    <property type="match status" value="1"/>
</dbReference>
<dbReference type="InterPro" id="IPR034747">
    <property type="entry name" value="EXOI_SH3"/>
</dbReference>
<gene>
    <name evidence="18" type="ORF">ThidrDRAFT_1227</name>
</gene>
<dbReference type="GO" id="GO:0006281">
    <property type="term" value="P:DNA repair"/>
    <property type="evidence" value="ECO:0007669"/>
    <property type="project" value="UniProtKB-KW"/>
</dbReference>
<keyword evidence="4 13" id="KW-0540">Nuclease</keyword>
<evidence type="ECO:0000256" key="15">
    <source>
        <dbReference type="PIRSR" id="PIRSR000977-2"/>
    </source>
</evidence>
<feature type="binding site" evidence="15">
    <location>
        <position position="21"/>
    </location>
    <ligand>
        <name>Mg(2+)</name>
        <dbReference type="ChEBI" id="CHEBI:18420"/>
        <label>1</label>
    </ligand>
</feature>
<dbReference type="Gene3D" id="3.30.420.10">
    <property type="entry name" value="Ribonuclease H-like superfamily/Ribonuclease H"/>
    <property type="match status" value="1"/>
</dbReference>
<evidence type="ECO:0000256" key="14">
    <source>
        <dbReference type="PIRSR" id="PIRSR000977-1"/>
    </source>
</evidence>
<dbReference type="NCBIfam" id="NF008746">
    <property type="entry name" value="PRK11779.1"/>
    <property type="match status" value="1"/>
</dbReference>
<evidence type="ECO:0000313" key="18">
    <source>
        <dbReference type="EMBL" id="EGV32378.1"/>
    </source>
</evidence>
<feature type="domain" description="ExoI C-terminal" evidence="17">
    <location>
        <begin position="361"/>
        <end position="487"/>
    </location>
</feature>
<dbReference type="PROSITE" id="PS51785">
    <property type="entry name" value="EXOI_C"/>
    <property type="match status" value="1"/>
</dbReference>
<dbReference type="Proteomes" id="UP000004200">
    <property type="component" value="Unassembled WGS sequence"/>
</dbReference>
<evidence type="ECO:0000256" key="1">
    <source>
        <dbReference type="ARBA" id="ARBA00000563"/>
    </source>
</evidence>
<comment type="caution">
    <text evidence="18">The sequence shown here is derived from an EMBL/GenBank/DDBJ whole genome shotgun (WGS) entry which is preliminary data.</text>
</comment>
<dbReference type="FunFam" id="3.30.420.10:FF:000033">
    <property type="entry name" value="Exodeoxyribonuclease I"/>
    <property type="match status" value="1"/>
</dbReference>
<feature type="binding site" evidence="14">
    <location>
        <position position="171"/>
    </location>
    <ligand>
        <name>substrate</name>
    </ligand>
</feature>
<comment type="catalytic activity">
    <reaction evidence="1 13">
        <text>Exonucleolytic cleavage in the 3'- to 5'-direction to yield nucleoside 5'-phosphates.</text>
        <dbReference type="EC" id="3.1.11.1"/>
    </reaction>
</comment>
<dbReference type="InterPro" id="IPR013520">
    <property type="entry name" value="Ribonucl_H"/>
</dbReference>
<sequence length="491" mass="55465">MATAIGQTVVQDLAQSFYWHDYETWGADPQRDRACQFAGVRTDFDLVEVGEPLVLYCRPAADILPHPDACFVTGITPQDAEREGLCEAEFAAAIHSVLSEPGTCGVGYNSMRFDDEVTRNLFYRNLYDPYAREWQNGNSRWDLIDVLRLAHALRPDGIDWPLHEDGSVSFKLEQLTEANGIPHVGAHDALADVRATIGMARLLRRVQPKLFDYGLTLRDKRRVREMLGKRQPLLHASARYPAALGCIAPVFPLASRPGNANGVIAFDLRADPRQLLDLSEDAIRRRLFTPVAELPEGVDRVPLKTIHVNRSPMLAPMKTLSSDAAERWGIDPHLVAERSRFLVEHATEIQAKVEAVHRPPEASDMRDPDLMIYSGGFLSDRDRRSLDRLRALTPSELAEESPRFEDGRLREMLFRYRARNWPETLSPEETEDWDAYRLARLTDPDAGGSIQIDGYETRLAELWESEGGDSSKERILEDLADWAERVLDADL</sequence>
<dbReference type="Gene3D" id="1.10.287.1240">
    <property type="match status" value="1"/>
</dbReference>
<evidence type="ECO:0000256" key="5">
    <source>
        <dbReference type="ARBA" id="ARBA00022723"/>
    </source>
</evidence>
<dbReference type="InterPro" id="IPR036397">
    <property type="entry name" value="RNaseH_sf"/>
</dbReference>
<dbReference type="GO" id="GO:0008310">
    <property type="term" value="F:single-stranded DNA 3'-5' DNA exonuclease activity"/>
    <property type="evidence" value="ECO:0007669"/>
    <property type="project" value="UniProtKB-EC"/>
</dbReference>
<dbReference type="PROSITE" id="PS51784">
    <property type="entry name" value="EXOI_SH3"/>
    <property type="match status" value="1"/>
</dbReference>
<keyword evidence="6 13" id="KW-0227">DNA damage</keyword>
<dbReference type="Pfam" id="PF26016">
    <property type="entry name" value="ExoI_C"/>
    <property type="match status" value="1"/>
</dbReference>
<dbReference type="STRING" id="765913.ThidrDRAFT_1227"/>
<feature type="domain" description="ExoI SH3-like" evidence="16">
    <location>
        <begin position="208"/>
        <end position="361"/>
    </location>
</feature>
<organism evidence="18 19">
    <name type="scientific">Thiorhodococcus drewsii AZ1</name>
    <dbReference type="NCBI Taxonomy" id="765913"/>
    <lineage>
        <taxon>Bacteria</taxon>
        <taxon>Pseudomonadati</taxon>
        <taxon>Pseudomonadota</taxon>
        <taxon>Gammaproteobacteria</taxon>
        <taxon>Chromatiales</taxon>
        <taxon>Chromatiaceae</taxon>
        <taxon>Thiorhodococcus</taxon>
    </lineage>
</organism>